<reference evidence="1" key="1">
    <citation type="submission" date="2022-11" db="EMBL/GenBank/DDBJ databases">
        <title>Centuries of genome instability and evolution in soft-shell clam transmissible cancer (bioRxiv).</title>
        <authorList>
            <person name="Hart S.F.M."/>
            <person name="Yonemitsu M.A."/>
            <person name="Giersch R.M."/>
            <person name="Beal B.F."/>
            <person name="Arriagada G."/>
            <person name="Davis B.W."/>
            <person name="Ostrander E.A."/>
            <person name="Goff S.P."/>
            <person name="Metzger M.J."/>
        </authorList>
    </citation>
    <scope>NUCLEOTIDE SEQUENCE</scope>
    <source>
        <strain evidence="1">MELC-2E11</strain>
        <tissue evidence="1">Siphon/mantle</tissue>
    </source>
</reference>
<proteinExistence type="predicted"/>
<accession>A0ABY7F0W2</accession>
<name>A0ABY7F0W2_MYAAR</name>
<evidence type="ECO:0000313" key="2">
    <source>
        <dbReference type="Proteomes" id="UP001164746"/>
    </source>
</evidence>
<evidence type="ECO:0000313" key="1">
    <source>
        <dbReference type="EMBL" id="WAR14526.1"/>
    </source>
</evidence>
<protein>
    <submittedName>
        <fullName evidence="1">Uncharacterized protein</fullName>
    </submittedName>
</protein>
<organism evidence="1 2">
    <name type="scientific">Mya arenaria</name>
    <name type="common">Soft-shell clam</name>
    <dbReference type="NCBI Taxonomy" id="6604"/>
    <lineage>
        <taxon>Eukaryota</taxon>
        <taxon>Metazoa</taxon>
        <taxon>Spiralia</taxon>
        <taxon>Lophotrochozoa</taxon>
        <taxon>Mollusca</taxon>
        <taxon>Bivalvia</taxon>
        <taxon>Autobranchia</taxon>
        <taxon>Heteroconchia</taxon>
        <taxon>Euheterodonta</taxon>
        <taxon>Imparidentia</taxon>
        <taxon>Neoheterodontei</taxon>
        <taxon>Myida</taxon>
        <taxon>Myoidea</taxon>
        <taxon>Myidae</taxon>
        <taxon>Mya</taxon>
    </lineage>
</organism>
<dbReference type="EMBL" id="CP111020">
    <property type="protein sequence ID" value="WAR14526.1"/>
    <property type="molecule type" value="Genomic_DNA"/>
</dbReference>
<keyword evidence="2" id="KW-1185">Reference proteome</keyword>
<sequence length="128" mass="14741">MLKQIPIFLSCHVFDPKNWPSDEERQALILYGDGDLQALYDHFETPLINAGCDLNSAKSEWKDLKLGFKPGGYRKGRVQNILLIIHFSVMKSIKDDWRCSLSTEQMDQLMKININDNGNFNPQQAVNR</sequence>
<gene>
    <name evidence="1" type="ORF">MAR_004631</name>
</gene>
<feature type="non-terminal residue" evidence="1">
    <location>
        <position position="1"/>
    </location>
</feature>
<dbReference type="Proteomes" id="UP001164746">
    <property type="component" value="Chromosome 9"/>
</dbReference>